<dbReference type="AlphaFoldDB" id="A0A084Z3H6"/>
<dbReference type="eggNOG" id="COG4379">
    <property type="taxonomic scope" value="Bacteria"/>
</dbReference>
<dbReference type="InterPro" id="IPR053982">
    <property type="entry name" value="Gp44/GpP-like_C"/>
</dbReference>
<keyword evidence="4" id="KW-1185">Reference proteome</keyword>
<evidence type="ECO:0000256" key="1">
    <source>
        <dbReference type="SAM" id="MobiDB-lite"/>
    </source>
</evidence>
<name>A0A084Z3H6_9ENTR</name>
<evidence type="ECO:0000313" key="3">
    <source>
        <dbReference type="EMBL" id="KFB92020.1"/>
    </source>
</evidence>
<dbReference type="Proteomes" id="UP000028630">
    <property type="component" value="Unassembled WGS sequence"/>
</dbReference>
<organism evidence="3 4">
    <name type="scientific">Trabulsiella guamensis ATCC 49490</name>
    <dbReference type="NCBI Taxonomy" id="1005994"/>
    <lineage>
        <taxon>Bacteria</taxon>
        <taxon>Pseudomonadati</taxon>
        <taxon>Pseudomonadota</taxon>
        <taxon>Gammaproteobacteria</taxon>
        <taxon>Enterobacterales</taxon>
        <taxon>Enterobacteriaceae</taxon>
        <taxon>Trabulsiella</taxon>
    </lineage>
</organism>
<feature type="compositionally biased region" description="Basic residues" evidence="1">
    <location>
        <begin position="169"/>
        <end position="179"/>
    </location>
</feature>
<evidence type="ECO:0000313" key="4">
    <source>
        <dbReference type="Proteomes" id="UP000028630"/>
    </source>
</evidence>
<dbReference type="SUPFAM" id="SSF69279">
    <property type="entry name" value="Phage tail proteins"/>
    <property type="match status" value="1"/>
</dbReference>
<protein>
    <submittedName>
        <fullName evidence="3">Prophage tail protein</fullName>
    </submittedName>
</protein>
<proteinExistence type="predicted"/>
<dbReference type="Pfam" id="PF21929">
    <property type="entry name" value="GpP_4th"/>
    <property type="match status" value="1"/>
</dbReference>
<gene>
    <name evidence="3" type="ORF">GTGU_04763</name>
</gene>
<evidence type="ECO:0000259" key="2">
    <source>
        <dbReference type="Pfam" id="PF21929"/>
    </source>
</evidence>
<feature type="domain" description="Baseplate hub protein gp44/GpP-like C-terminal" evidence="2">
    <location>
        <begin position="79"/>
        <end position="161"/>
    </location>
</feature>
<dbReference type="RefSeq" id="WP_038163774.1">
    <property type="nucleotide sequence ID" value="NZ_JMTB01000204.1"/>
</dbReference>
<sequence>AGVALVYGENILAARGRFSWRERNSQYIVKGTSSAGGSTWDDQPVSVIGGRQTIVDDSEINRYRPKILVNEDSLTVGGASTRGEWYKARMQGEANSTEITLAGWRENGDTGPLWKKNQQVDIDDPVQNLKVTWLIKSVTYTEGENGRLCVLTLVPPESMDLPKVSDKKKGGKGKGKKAKTVATWD</sequence>
<feature type="non-terminal residue" evidence="3">
    <location>
        <position position="1"/>
    </location>
</feature>
<accession>A0A084Z3H6</accession>
<dbReference type="Gene3D" id="2.30.300.10">
    <property type="entry name" value="Baseplate protein-like domain - beta roll fold"/>
    <property type="match status" value="1"/>
</dbReference>
<dbReference type="EMBL" id="JMTB01000204">
    <property type="protein sequence ID" value="KFB92020.1"/>
    <property type="molecule type" value="Genomic_DNA"/>
</dbReference>
<comment type="caution">
    <text evidence="3">The sequence shown here is derived from an EMBL/GenBank/DDBJ whole genome shotgun (WGS) entry which is preliminary data.</text>
</comment>
<reference evidence="4" key="1">
    <citation type="submission" date="2014-05" db="EMBL/GenBank/DDBJ databases">
        <title>ATOL: Assembling a taxonomically balanced genome-scale reconstruction of the evolutionary history of the Enterobacteriaceae.</title>
        <authorList>
            <person name="Plunkett G. III"/>
            <person name="Neeno-Eckwall E.C."/>
            <person name="Glasner J.D."/>
            <person name="Perna N.T."/>
        </authorList>
    </citation>
    <scope>NUCLEOTIDE SEQUENCE [LARGE SCALE GENOMIC DNA]</scope>
    <source>
        <strain evidence="4">ATCC 49490</strain>
    </source>
</reference>
<feature type="region of interest" description="Disordered" evidence="1">
    <location>
        <begin position="160"/>
        <end position="185"/>
    </location>
</feature>